<keyword evidence="1" id="KW-0472">Membrane</keyword>
<feature type="transmembrane region" description="Helical" evidence="1">
    <location>
        <begin position="39"/>
        <end position="64"/>
    </location>
</feature>
<organism evidence="2 3">
    <name type="scientific">Alienimonas chondri</name>
    <dbReference type="NCBI Taxonomy" id="2681879"/>
    <lineage>
        <taxon>Bacteria</taxon>
        <taxon>Pseudomonadati</taxon>
        <taxon>Planctomycetota</taxon>
        <taxon>Planctomycetia</taxon>
        <taxon>Planctomycetales</taxon>
        <taxon>Planctomycetaceae</taxon>
        <taxon>Alienimonas</taxon>
    </lineage>
</organism>
<protein>
    <recommendedName>
        <fullName evidence="4">Transmembrane protein</fullName>
    </recommendedName>
</protein>
<keyword evidence="1" id="KW-0812">Transmembrane</keyword>
<feature type="transmembrane region" description="Helical" evidence="1">
    <location>
        <begin position="76"/>
        <end position="97"/>
    </location>
</feature>
<sequence>MLAFELIMPAVFLLWLAATAALMTAGLRRWRWGTPGGALAAISAGIGLMFPVAILVTIVAEQVAPAATQKFTQGPWLQLAMGGFWLLGLWLAVFAAVRATRSPPDPAPHPHDVEEASS</sequence>
<feature type="transmembrane region" description="Helical" evidence="1">
    <location>
        <begin position="6"/>
        <end position="27"/>
    </location>
</feature>
<keyword evidence="1" id="KW-1133">Transmembrane helix</keyword>
<name>A0ABX1VHW7_9PLAN</name>
<reference evidence="2 3" key="1">
    <citation type="journal article" date="2020" name="Syst. Appl. Microbiol.">
        <title>Alienimonas chondri sp. nov., a novel planctomycete isolated from the biofilm of the red alga Chondrus crispus.</title>
        <authorList>
            <person name="Vitorino I."/>
            <person name="Albuquerque L."/>
            <person name="Wiegand S."/>
            <person name="Kallscheuer N."/>
            <person name="da Costa M.S."/>
            <person name="Lobo-da-Cunha A."/>
            <person name="Jogler C."/>
            <person name="Lage O.M."/>
        </authorList>
    </citation>
    <scope>NUCLEOTIDE SEQUENCE [LARGE SCALE GENOMIC DNA]</scope>
    <source>
        <strain evidence="2 3">LzC2</strain>
    </source>
</reference>
<dbReference type="Proteomes" id="UP000609651">
    <property type="component" value="Unassembled WGS sequence"/>
</dbReference>
<evidence type="ECO:0000256" key="1">
    <source>
        <dbReference type="SAM" id="Phobius"/>
    </source>
</evidence>
<dbReference type="RefSeq" id="WP_171189575.1">
    <property type="nucleotide sequence ID" value="NZ_WTPX01000181.1"/>
</dbReference>
<keyword evidence="3" id="KW-1185">Reference proteome</keyword>
<evidence type="ECO:0000313" key="2">
    <source>
        <dbReference type="EMBL" id="NNJ27671.1"/>
    </source>
</evidence>
<comment type="caution">
    <text evidence="2">The sequence shown here is derived from an EMBL/GenBank/DDBJ whole genome shotgun (WGS) entry which is preliminary data.</text>
</comment>
<dbReference type="EMBL" id="WTPX01000181">
    <property type="protein sequence ID" value="NNJ27671.1"/>
    <property type="molecule type" value="Genomic_DNA"/>
</dbReference>
<evidence type="ECO:0008006" key="4">
    <source>
        <dbReference type="Google" id="ProtNLM"/>
    </source>
</evidence>
<proteinExistence type="predicted"/>
<evidence type="ECO:0000313" key="3">
    <source>
        <dbReference type="Proteomes" id="UP000609651"/>
    </source>
</evidence>
<accession>A0ABX1VHW7</accession>
<gene>
    <name evidence="2" type="ORF">LzC2_37790</name>
</gene>